<accession>K0S866</accession>
<dbReference type="PROSITE" id="PS50088">
    <property type="entry name" value="ANK_REPEAT"/>
    <property type="match status" value="1"/>
</dbReference>
<evidence type="ECO:0000256" key="5">
    <source>
        <dbReference type="PROSITE-ProRule" id="PRU00175"/>
    </source>
</evidence>
<evidence type="ECO:0000256" key="2">
    <source>
        <dbReference type="ARBA" id="ARBA00022771"/>
    </source>
</evidence>
<dbReference type="InterPro" id="IPR017907">
    <property type="entry name" value="Znf_RING_CS"/>
</dbReference>
<dbReference type="InterPro" id="IPR002110">
    <property type="entry name" value="Ankyrin_rpt"/>
</dbReference>
<reference evidence="8 9" key="1">
    <citation type="journal article" date="2012" name="Genome Biol.">
        <title>Genome and low-iron response of an oceanic diatom adapted to chronic iron limitation.</title>
        <authorList>
            <person name="Lommer M."/>
            <person name="Specht M."/>
            <person name="Roy A.S."/>
            <person name="Kraemer L."/>
            <person name="Andreson R."/>
            <person name="Gutowska M.A."/>
            <person name="Wolf J."/>
            <person name="Bergner S.V."/>
            <person name="Schilhabel M.B."/>
            <person name="Klostermeier U.C."/>
            <person name="Beiko R.G."/>
            <person name="Rosenstiel P."/>
            <person name="Hippler M."/>
            <person name="Laroche J."/>
        </authorList>
    </citation>
    <scope>NUCLEOTIDE SEQUENCE [LARGE SCALE GENOMIC DNA]</scope>
    <source>
        <strain evidence="8 9">CCMP1005</strain>
    </source>
</reference>
<feature type="region of interest" description="Disordered" evidence="6">
    <location>
        <begin position="1"/>
        <end position="92"/>
    </location>
</feature>
<dbReference type="eggNOG" id="ENOG502QSQ8">
    <property type="taxonomic scope" value="Eukaryota"/>
</dbReference>
<dbReference type="CDD" id="cd16449">
    <property type="entry name" value="RING-HC"/>
    <property type="match status" value="1"/>
</dbReference>
<dbReference type="AlphaFoldDB" id="K0S866"/>
<dbReference type="PANTHER" id="PTHR25462:SF296">
    <property type="entry name" value="MEIOTIC P26, ISOFORM F"/>
    <property type="match status" value="1"/>
</dbReference>
<dbReference type="Pfam" id="PF13920">
    <property type="entry name" value="zf-C3HC4_3"/>
    <property type="match status" value="1"/>
</dbReference>
<dbReference type="Gene3D" id="3.30.40.10">
    <property type="entry name" value="Zinc/RING finger domain, C3HC4 (zinc finger)"/>
    <property type="match status" value="1"/>
</dbReference>
<evidence type="ECO:0000256" key="6">
    <source>
        <dbReference type="SAM" id="MobiDB-lite"/>
    </source>
</evidence>
<dbReference type="SUPFAM" id="SSF57850">
    <property type="entry name" value="RING/U-box"/>
    <property type="match status" value="1"/>
</dbReference>
<evidence type="ECO:0000259" key="7">
    <source>
        <dbReference type="PROSITE" id="PS50089"/>
    </source>
</evidence>
<gene>
    <name evidence="8" type="ORF">THAOC_25316</name>
</gene>
<dbReference type="PROSITE" id="PS00518">
    <property type="entry name" value="ZF_RING_1"/>
    <property type="match status" value="1"/>
</dbReference>
<evidence type="ECO:0000313" key="9">
    <source>
        <dbReference type="Proteomes" id="UP000266841"/>
    </source>
</evidence>
<feature type="repeat" description="ANK" evidence="4">
    <location>
        <begin position="297"/>
        <end position="324"/>
    </location>
</feature>
<dbReference type="PANTHER" id="PTHR25462">
    <property type="entry name" value="BONUS, ISOFORM C-RELATED"/>
    <property type="match status" value="1"/>
</dbReference>
<feature type="compositionally biased region" description="Basic and acidic residues" evidence="6">
    <location>
        <begin position="22"/>
        <end position="32"/>
    </location>
</feature>
<dbReference type="Proteomes" id="UP000266841">
    <property type="component" value="Unassembled WGS sequence"/>
</dbReference>
<protein>
    <recommendedName>
        <fullName evidence="7">RING-type domain-containing protein</fullName>
    </recommendedName>
</protein>
<feature type="domain" description="RING-type" evidence="7">
    <location>
        <begin position="142"/>
        <end position="187"/>
    </location>
</feature>
<proteinExistence type="predicted"/>
<dbReference type="PROSITE" id="PS50089">
    <property type="entry name" value="ZF_RING_2"/>
    <property type="match status" value="1"/>
</dbReference>
<evidence type="ECO:0000313" key="8">
    <source>
        <dbReference type="EMBL" id="EJK55002.1"/>
    </source>
</evidence>
<dbReference type="InterPro" id="IPR013083">
    <property type="entry name" value="Znf_RING/FYVE/PHD"/>
</dbReference>
<comment type="caution">
    <text evidence="8">The sequence shown here is derived from an EMBL/GenBank/DDBJ whole genome shotgun (WGS) entry which is preliminary data.</text>
</comment>
<dbReference type="SUPFAM" id="SSF48403">
    <property type="entry name" value="Ankyrin repeat"/>
    <property type="match status" value="1"/>
</dbReference>
<dbReference type="Gene3D" id="1.25.40.20">
    <property type="entry name" value="Ankyrin repeat-containing domain"/>
    <property type="match status" value="1"/>
</dbReference>
<keyword evidence="2 5" id="KW-0863">Zinc-finger</keyword>
<feature type="compositionally biased region" description="Basic residues" evidence="6">
    <location>
        <begin position="519"/>
        <end position="535"/>
    </location>
</feature>
<keyword evidence="4" id="KW-0040">ANK repeat</keyword>
<feature type="region of interest" description="Disordered" evidence="6">
    <location>
        <begin position="512"/>
        <end position="535"/>
    </location>
</feature>
<dbReference type="InterPro" id="IPR001841">
    <property type="entry name" value="Znf_RING"/>
</dbReference>
<sequence length="535" mass="59388">GREAVEAQAAAPTRALHRCPLLHRELPGREPDIGSPAAAAVEQKPPAPCPPSRATDDGGASRQDSPDTAEERRRLQSWQHRERGRRRGEKVLGAVKASKRTRIDLISGRPFSGRSPNGSARQTMAAQIDGTDANTVVTETTCGICLEEPKDPRFLPCGHSFCDCCLGEWRSRYGVKEEMRRKCPICRATIPPSKEMVSSLLTYRAAKQKWEDNKKTSSEEYHLACKLVEEAEEDVGADWDGVTVLEDDRKPAVVMPDYIYNAALRGDIKSVLKWISANTEDRVNAVTSLEKMRLPILFLASKNNHLTLMTLLLQLGADADLRNSSGFTTIQILFSDAMFERGDISCRVGLLLGWGATFIDGDEWRHSLSRARKWGYHKLADLFESELGGRRCEIVNHSSRPDLNGKTCVADEYLPSSNQYKVTLETKSKDELVLSPDNLKRRDRTPQDCGYYVEFKNGRTIRHDFDSNEDCQAFIAALNNGETQPAVTEEAEAAAEQAAAELLAELGLVDSLGEPSRGCKAKKSKKKKGGKKKRK</sequence>
<dbReference type="InterPro" id="IPR047153">
    <property type="entry name" value="TRIM45/56/19-like"/>
</dbReference>
<dbReference type="EMBL" id="AGNL01034904">
    <property type="protein sequence ID" value="EJK55002.1"/>
    <property type="molecule type" value="Genomic_DNA"/>
</dbReference>
<evidence type="ECO:0000256" key="1">
    <source>
        <dbReference type="ARBA" id="ARBA00022723"/>
    </source>
</evidence>
<evidence type="ECO:0000256" key="4">
    <source>
        <dbReference type="PROSITE-ProRule" id="PRU00023"/>
    </source>
</evidence>
<feature type="non-terminal residue" evidence="8">
    <location>
        <position position="1"/>
    </location>
</feature>
<keyword evidence="1" id="KW-0479">Metal-binding</keyword>
<dbReference type="SMART" id="SM00184">
    <property type="entry name" value="RING"/>
    <property type="match status" value="1"/>
</dbReference>
<evidence type="ECO:0000256" key="3">
    <source>
        <dbReference type="ARBA" id="ARBA00022833"/>
    </source>
</evidence>
<dbReference type="InterPro" id="IPR036770">
    <property type="entry name" value="Ankyrin_rpt-contain_sf"/>
</dbReference>
<keyword evidence="9" id="KW-1185">Reference proteome</keyword>
<name>K0S866_THAOC</name>
<organism evidence="8 9">
    <name type="scientific">Thalassiosira oceanica</name>
    <name type="common">Marine diatom</name>
    <dbReference type="NCBI Taxonomy" id="159749"/>
    <lineage>
        <taxon>Eukaryota</taxon>
        <taxon>Sar</taxon>
        <taxon>Stramenopiles</taxon>
        <taxon>Ochrophyta</taxon>
        <taxon>Bacillariophyta</taxon>
        <taxon>Coscinodiscophyceae</taxon>
        <taxon>Thalassiosirophycidae</taxon>
        <taxon>Thalassiosirales</taxon>
        <taxon>Thalassiosiraceae</taxon>
        <taxon>Thalassiosira</taxon>
    </lineage>
</organism>
<keyword evidence="3" id="KW-0862">Zinc</keyword>
<dbReference type="GO" id="GO:0008270">
    <property type="term" value="F:zinc ion binding"/>
    <property type="evidence" value="ECO:0007669"/>
    <property type="project" value="UniProtKB-KW"/>
</dbReference>